<dbReference type="AlphaFoldDB" id="A0A371YK08"/>
<reference evidence="9" key="3">
    <citation type="journal article" date="2019" name="Int. J. Syst. Evol. Microbiol.">
        <title>The Global Catalogue of Microorganisms (GCM) 10K type strain sequencing project: providing services to taxonomists for standard genome sequencing and annotation.</title>
        <authorList>
            <consortium name="The Broad Institute Genomics Platform"/>
            <consortium name="The Broad Institute Genome Sequencing Center for Infectious Disease"/>
            <person name="Wu L."/>
            <person name="Ma J."/>
        </authorList>
    </citation>
    <scope>NUCLEOTIDE SEQUENCE [LARGE SCALE GENOMIC DNA]</scope>
    <source>
        <strain evidence="9">KCTC 62575</strain>
    </source>
</reference>
<dbReference type="SUPFAM" id="SSF46785">
    <property type="entry name" value="Winged helix' DNA-binding domain"/>
    <property type="match status" value="1"/>
</dbReference>
<name>A0A371YK08_9GAMM</name>
<dbReference type="PANTHER" id="PTHR30419">
    <property type="entry name" value="HTH-TYPE TRANSCRIPTIONAL REGULATOR YBHD"/>
    <property type="match status" value="1"/>
</dbReference>
<proteinExistence type="inferred from homology"/>
<dbReference type="PROSITE" id="PS50931">
    <property type="entry name" value="HTH_LYSR"/>
    <property type="match status" value="1"/>
</dbReference>
<dbReference type="GO" id="GO:0003700">
    <property type="term" value="F:DNA-binding transcription factor activity"/>
    <property type="evidence" value="ECO:0007669"/>
    <property type="project" value="InterPro"/>
</dbReference>
<dbReference type="PANTHER" id="PTHR30419:SF8">
    <property type="entry name" value="NITROGEN ASSIMILATION TRANSCRIPTIONAL ACTIVATOR-RELATED"/>
    <property type="match status" value="1"/>
</dbReference>
<dbReference type="InterPro" id="IPR005119">
    <property type="entry name" value="LysR_subst-bd"/>
</dbReference>
<keyword evidence="9" id="KW-1185">Reference proteome</keyword>
<dbReference type="Pfam" id="PF03466">
    <property type="entry name" value="LysR_substrate"/>
    <property type="match status" value="1"/>
</dbReference>
<evidence type="ECO:0000256" key="2">
    <source>
        <dbReference type="ARBA" id="ARBA00023015"/>
    </source>
</evidence>
<dbReference type="GO" id="GO:0003677">
    <property type="term" value="F:DNA binding"/>
    <property type="evidence" value="ECO:0007669"/>
    <property type="project" value="UniProtKB-KW"/>
</dbReference>
<reference evidence="7 8" key="2">
    <citation type="submission" date="2018-08" db="EMBL/GenBank/DDBJ databases">
        <title>The draft genome of Acinetobacter sichuanensis strain WCHAc060041.</title>
        <authorList>
            <person name="Qin J."/>
            <person name="Feng Y."/>
            <person name="Zong Z."/>
        </authorList>
    </citation>
    <scope>NUCLEOTIDE SEQUENCE [LARGE SCALE GENOMIC DNA]</scope>
    <source>
        <strain evidence="7 8">WCHAc060041</strain>
    </source>
</reference>
<dbReference type="InterPro" id="IPR036390">
    <property type="entry name" value="WH_DNA-bd_sf"/>
</dbReference>
<dbReference type="EMBL" id="PYIX02000055">
    <property type="protein sequence ID" value="RFC81813.1"/>
    <property type="molecule type" value="Genomic_DNA"/>
</dbReference>
<dbReference type="SUPFAM" id="SSF53850">
    <property type="entry name" value="Periplasmic binding protein-like II"/>
    <property type="match status" value="1"/>
</dbReference>
<gene>
    <name evidence="6" type="ORF">ACFODO_07695</name>
    <name evidence="7" type="ORF">C9E89_019920</name>
</gene>
<evidence type="ECO:0000313" key="8">
    <source>
        <dbReference type="Proteomes" id="UP000240957"/>
    </source>
</evidence>
<keyword evidence="2" id="KW-0805">Transcription regulation</keyword>
<dbReference type="InterPro" id="IPR000847">
    <property type="entry name" value="LysR_HTH_N"/>
</dbReference>
<comment type="caution">
    <text evidence="7">The sequence shown here is derived from an EMBL/GenBank/DDBJ whole genome shotgun (WGS) entry which is preliminary data.</text>
</comment>
<dbReference type="PRINTS" id="PR00039">
    <property type="entry name" value="HTHLYSR"/>
</dbReference>
<dbReference type="FunFam" id="1.10.10.10:FF:000001">
    <property type="entry name" value="LysR family transcriptional regulator"/>
    <property type="match status" value="1"/>
</dbReference>
<evidence type="ECO:0000256" key="1">
    <source>
        <dbReference type="ARBA" id="ARBA00009437"/>
    </source>
</evidence>
<reference evidence="6" key="1">
    <citation type="journal article" date="2014" name="Int. J. Syst. Evol. Microbiol.">
        <title>Complete genome of a new Firmicutes species belonging to the dominant human colonic microbiota ('Ruminococcus bicirculans') reveals two chromosomes and a selective capacity to utilize plant glucans.</title>
        <authorList>
            <consortium name="NISC Comparative Sequencing Program"/>
            <person name="Wegmann U."/>
            <person name="Louis P."/>
            <person name="Goesmann A."/>
            <person name="Henrissat B."/>
            <person name="Duncan S.H."/>
            <person name="Flint H.J."/>
        </authorList>
    </citation>
    <scope>NUCLEOTIDE SEQUENCE</scope>
    <source>
        <strain evidence="6">KCTC 62575</strain>
    </source>
</reference>
<dbReference type="Gene3D" id="3.40.190.290">
    <property type="match status" value="1"/>
</dbReference>
<dbReference type="EMBL" id="JBHRSF010000018">
    <property type="protein sequence ID" value="MFC2995153.1"/>
    <property type="molecule type" value="Genomic_DNA"/>
</dbReference>
<dbReference type="Proteomes" id="UP001595455">
    <property type="component" value="Unassembled WGS sequence"/>
</dbReference>
<dbReference type="InterPro" id="IPR036388">
    <property type="entry name" value="WH-like_DNA-bd_sf"/>
</dbReference>
<dbReference type="Proteomes" id="UP000240957">
    <property type="component" value="Unassembled WGS sequence"/>
</dbReference>
<evidence type="ECO:0000313" key="6">
    <source>
        <dbReference type="EMBL" id="MFC2995153.1"/>
    </source>
</evidence>
<dbReference type="OrthoDB" id="5289754at2"/>
<dbReference type="RefSeq" id="WP_107009963.1">
    <property type="nucleotide sequence ID" value="NZ_JBHRSF010000018.1"/>
</dbReference>
<keyword evidence="3" id="KW-0238">DNA-binding</keyword>
<evidence type="ECO:0000259" key="5">
    <source>
        <dbReference type="PROSITE" id="PS50931"/>
    </source>
</evidence>
<reference evidence="6" key="4">
    <citation type="submission" date="2024-09" db="EMBL/GenBank/DDBJ databases">
        <authorList>
            <person name="Sun Q."/>
            <person name="Mori K."/>
        </authorList>
    </citation>
    <scope>NUCLEOTIDE SEQUENCE</scope>
    <source>
        <strain evidence="6">KCTC 62575</strain>
    </source>
</reference>
<evidence type="ECO:0000313" key="9">
    <source>
        <dbReference type="Proteomes" id="UP001595455"/>
    </source>
</evidence>
<evidence type="ECO:0000256" key="4">
    <source>
        <dbReference type="ARBA" id="ARBA00023163"/>
    </source>
</evidence>
<keyword evidence="4" id="KW-0804">Transcription</keyword>
<dbReference type="Gene3D" id="1.10.10.10">
    <property type="entry name" value="Winged helix-like DNA-binding domain superfamily/Winged helix DNA-binding domain"/>
    <property type="match status" value="1"/>
</dbReference>
<protein>
    <submittedName>
        <fullName evidence="7">LysR family transcriptional regulator</fullName>
    </submittedName>
</protein>
<organism evidence="7 8">
    <name type="scientific">Acinetobacter sichuanensis</name>
    <dbReference type="NCBI Taxonomy" id="2136183"/>
    <lineage>
        <taxon>Bacteria</taxon>
        <taxon>Pseudomonadati</taxon>
        <taxon>Pseudomonadota</taxon>
        <taxon>Gammaproteobacteria</taxon>
        <taxon>Moraxellales</taxon>
        <taxon>Moraxellaceae</taxon>
        <taxon>Acinetobacter</taxon>
    </lineage>
</organism>
<feature type="domain" description="HTH lysR-type" evidence="5">
    <location>
        <begin position="1"/>
        <end position="58"/>
    </location>
</feature>
<dbReference type="GO" id="GO:0005829">
    <property type="term" value="C:cytosol"/>
    <property type="evidence" value="ECO:0007669"/>
    <property type="project" value="TreeGrafter"/>
</dbReference>
<dbReference type="InterPro" id="IPR050950">
    <property type="entry name" value="HTH-type_LysR_regulators"/>
</dbReference>
<accession>A0A371YK08</accession>
<dbReference type="CDD" id="cd08438">
    <property type="entry name" value="PBP2_CidR"/>
    <property type="match status" value="1"/>
</dbReference>
<evidence type="ECO:0000313" key="7">
    <source>
        <dbReference type="EMBL" id="RFC81813.1"/>
    </source>
</evidence>
<dbReference type="Pfam" id="PF00126">
    <property type="entry name" value="HTH_1"/>
    <property type="match status" value="1"/>
</dbReference>
<comment type="similarity">
    <text evidence="1">Belongs to the LysR transcriptional regulatory family.</text>
</comment>
<sequence length="297" mass="34185">MDIRHLNYFIAVAQLKSFTKAADYVHISQSALSKAVKSLELELNVELFDRSSKKIQLTDAGEIVLIESLKIKEALNELSTQLYDLMNLEKGSIKIGLPPIIGFLFFPKIIKQFNARYPEILIKLSEDGAENIKQEIQDGLLDLGIVILPVDEEEFDVIPFIDEELMLFVSHDNPLAQYDEIEIKQLSHERFIVFKQGFALHDKIIHECIRAGFHPKIAYECSEWEFMSGLIGENLGISIFPRPVIDRIDRTKIKPIRIINPVFPWKLGFVSKKDKYKSYAVKEFFNFIHELSVTVKT</sequence>
<evidence type="ECO:0000256" key="3">
    <source>
        <dbReference type="ARBA" id="ARBA00023125"/>
    </source>
</evidence>